<evidence type="ECO:0000313" key="2">
    <source>
        <dbReference type="EMBL" id="PNP55065.1"/>
    </source>
</evidence>
<evidence type="ECO:0000313" key="3">
    <source>
        <dbReference type="Proteomes" id="UP000236290"/>
    </source>
</evidence>
<proteinExistence type="predicted"/>
<protein>
    <submittedName>
        <fullName evidence="2">Uncharacterized protein</fullName>
    </submittedName>
</protein>
<gene>
    <name evidence="2" type="ORF">THARTR1_04754</name>
</gene>
<dbReference type="EMBL" id="MTYI01000056">
    <property type="protein sequence ID" value="PNP55065.1"/>
    <property type="molecule type" value="Genomic_DNA"/>
</dbReference>
<evidence type="ECO:0000256" key="1">
    <source>
        <dbReference type="SAM" id="MobiDB-lite"/>
    </source>
</evidence>
<feature type="region of interest" description="Disordered" evidence="1">
    <location>
        <begin position="50"/>
        <end position="69"/>
    </location>
</feature>
<dbReference type="OrthoDB" id="4899107at2759"/>
<comment type="caution">
    <text evidence="2">The sequence shown here is derived from an EMBL/GenBank/DDBJ whole genome shotgun (WGS) entry which is preliminary data.</text>
</comment>
<dbReference type="Proteomes" id="UP000236290">
    <property type="component" value="Unassembled WGS sequence"/>
</dbReference>
<dbReference type="AlphaFoldDB" id="A0A2K0UBB1"/>
<sequence>MDLNPHFHALDIILGYLNHGNSALEIKYLSSVAEAWRQQYHPFLLDYTPSQPRRGPLDSPLSLRSQHPVLCPPPLLQRLQM</sequence>
<organism evidence="2 3">
    <name type="scientific">Trichoderma harzianum</name>
    <name type="common">Hypocrea lixii</name>
    <dbReference type="NCBI Taxonomy" id="5544"/>
    <lineage>
        <taxon>Eukaryota</taxon>
        <taxon>Fungi</taxon>
        <taxon>Dikarya</taxon>
        <taxon>Ascomycota</taxon>
        <taxon>Pezizomycotina</taxon>
        <taxon>Sordariomycetes</taxon>
        <taxon>Hypocreomycetidae</taxon>
        <taxon>Hypocreales</taxon>
        <taxon>Hypocreaceae</taxon>
        <taxon>Trichoderma</taxon>
    </lineage>
</organism>
<reference evidence="2 3" key="1">
    <citation type="submission" date="2017-02" db="EMBL/GenBank/DDBJ databases">
        <title>Genomes of Trichoderma spp. with biocontrol activity.</title>
        <authorList>
            <person name="Gardiner D."/>
            <person name="Kazan K."/>
            <person name="Vos C."/>
            <person name="Harvey P."/>
        </authorList>
    </citation>
    <scope>NUCLEOTIDE SEQUENCE [LARGE SCALE GENOMIC DNA]</scope>
    <source>
        <strain evidence="2 3">Tr1</strain>
    </source>
</reference>
<name>A0A2K0UBB1_TRIHA</name>
<accession>A0A2K0UBB1</accession>